<dbReference type="AlphaFoldDB" id="A0A1S9JKW8"/>
<evidence type="ECO:0000313" key="2">
    <source>
        <dbReference type="EMBL" id="OOO83522.1"/>
    </source>
</evidence>
<dbReference type="EMBL" id="MSJS02000018">
    <property type="protein sequence ID" value="OOO83522.1"/>
    <property type="molecule type" value="Genomic_DNA"/>
</dbReference>
<evidence type="ECO:0000256" key="1">
    <source>
        <dbReference type="SAM" id="MobiDB-lite"/>
    </source>
</evidence>
<gene>
    <name evidence="2" type="ORF">AJR17_005295</name>
</gene>
<accession>A0A1S9JKW8</accession>
<name>A0A1S9JKW8_SHIBO</name>
<reference evidence="2" key="1">
    <citation type="submission" date="2017-02" db="EMBL/GenBank/DDBJ databases">
        <title>Shigella draft genomes.</title>
        <authorList>
            <person name="Weis A.M."/>
            <person name="Weimer B.C."/>
            <person name="Gilpin B."/>
        </authorList>
    </citation>
    <scope>NUCLEOTIDE SEQUENCE [LARGE SCALE GENOMIC DNA]</scope>
    <source>
        <strain evidence="2">BCW_4868</strain>
    </source>
</reference>
<comment type="caution">
    <text evidence="2">The sequence shown here is derived from an EMBL/GenBank/DDBJ whole genome shotgun (WGS) entry which is preliminary data.</text>
</comment>
<organism evidence="2">
    <name type="scientific">Shigella boydii</name>
    <dbReference type="NCBI Taxonomy" id="621"/>
    <lineage>
        <taxon>Bacteria</taxon>
        <taxon>Pseudomonadati</taxon>
        <taxon>Pseudomonadota</taxon>
        <taxon>Gammaproteobacteria</taxon>
        <taxon>Enterobacterales</taxon>
        <taxon>Enterobacteriaceae</taxon>
        <taxon>Shigella</taxon>
    </lineage>
</organism>
<sequence>MRRNRLIRPTGWSTSQRCRPDKTRQRRIRQPARTLDVGCGVTALSDLRGGALHSGVGLITRVSVASGNRLGR</sequence>
<protein>
    <submittedName>
        <fullName evidence="2">Uncharacterized protein</fullName>
    </submittedName>
</protein>
<dbReference type="Proteomes" id="UP000868349">
    <property type="component" value="Unassembled WGS sequence"/>
</dbReference>
<proteinExistence type="predicted"/>
<feature type="region of interest" description="Disordered" evidence="1">
    <location>
        <begin position="1"/>
        <end position="28"/>
    </location>
</feature>